<dbReference type="Pfam" id="PF12937">
    <property type="entry name" value="F-box-like"/>
    <property type="match status" value="1"/>
</dbReference>
<dbReference type="AlphaFoldDB" id="A0A165NJ97"/>
<keyword evidence="3" id="KW-1185">Reference proteome</keyword>
<dbReference type="InterPro" id="IPR001810">
    <property type="entry name" value="F-box_dom"/>
</dbReference>
<feature type="domain" description="F-box" evidence="1">
    <location>
        <begin position="21"/>
        <end position="68"/>
    </location>
</feature>
<gene>
    <name evidence="2" type="ORF">EXIGLDRAFT_123165</name>
</gene>
<dbReference type="EMBL" id="KV425898">
    <property type="protein sequence ID" value="KZW00822.1"/>
    <property type="molecule type" value="Genomic_DNA"/>
</dbReference>
<dbReference type="OrthoDB" id="2969246at2759"/>
<dbReference type="SMART" id="SM00256">
    <property type="entry name" value="FBOX"/>
    <property type="match status" value="1"/>
</dbReference>
<protein>
    <recommendedName>
        <fullName evidence="1">F-box domain-containing protein</fullName>
    </recommendedName>
</protein>
<sequence>MLRRQLDITLASTAQGLNPACSLQLRLPDELWCMIWQDLSLADRVSVSLVCHAWRTLALGCPRVWSSIDFDSDVHGKSCKCSDLGWLARRKCRQPKRVNFHLLDIALEHCKEAQLTLHSVDSVDYSIDLESVYREYFAKLQPYAGRIAAIRMDLDDCPAVLPFLNHIHTDSLPSLRILSLSCRRCPHDDYDYRCGDVLPSDNALPRLEELSLPPCSRWTRPWTSSPALRAVSCPIDNTDDILSILHACPALEILHLTFVQSVQSDSEDLETMACIHSAVALSEMLRHVRRLPDHPRFLFYPSAITTKILLRTGRSVHLSNTSTLQSTLP</sequence>
<dbReference type="InParanoid" id="A0A165NJ97"/>
<evidence type="ECO:0000313" key="2">
    <source>
        <dbReference type="EMBL" id="KZW00822.1"/>
    </source>
</evidence>
<reference evidence="2 3" key="1">
    <citation type="journal article" date="2016" name="Mol. Biol. Evol.">
        <title>Comparative Genomics of Early-Diverging Mushroom-Forming Fungi Provides Insights into the Origins of Lignocellulose Decay Capabilities.</title>
        <authorList>
            <person name="Nagy L.G."/>
            <person name="Riley R."/>
            <person name="Tritt A."/>
            <person name="Adam C."/>
            <person name="Daum C."/>
            <person name="Floudas D."/>
            <person name="Sun H."/>
            <person name="Yadav J.S."/>
            <person name="Pangilinan J."/>
            <person name="Larsson K.H."/>
            <person name="Matsuura K."/>
            <person name="Barry K."/>
            <person name="Labutti K."/>
            <person name="Kuo R."/>
            <person name="Ohm R.A."/>
            <person name="Bhattacharya S.S."/>
            <person name="Shirouzu T."/>
            <person name="Yoshinaga Y."/>
            <person name="Martin F.M."/>
            <person name="Grigoriev I.V."/>
            <person name="Hibbett D.S."/>
        </authorList>
    </citation>
    <scope>NUCLEOTIDE SEQUENCE [LARGE SCALE GENOMIC DNA]</scope>
    <source>
        <strain evidence="2 3">HHB12029</strain>
    </source>
</reference>
<evidence type="ECO:0000259" key="1">
    <source>
        <dbReference type="PROSITE" id="PS50181"/>
    </source>
</evidence>
<dbReference type="Gene3D" id="1.20.1280.50">
    <property type="match status" value="1"/>
</dbReference>
<evidence type="ECO:0000313" key="3">
    <source>
        <dbReference type="Proteomes" id="UP000077266"/>
    </source>
</evidence>
<name>A0A165NJ97_EXIGL</name>
<dbReference type="PANTHER" id="PTHR38926">
    <property type="entry name" value="F-BOX DOMAIN CONTAINING PROTEIN, EXPRESSED"/>
    <property type="match status" value="1"/>
</dbReference>
<organism evidence="2 3">
    <name type="scientific">Exidia glandulosa HHB12029</name>
    <dbReference type="NCBI Taxonomy" id="1314781"/>
    <lineage>
        <taxon>Eukaryota</taxon>
        <taxon>Fungi</taxon>
        <taxon>Dikarya</taxon>
        <taxon>Basidiomycota</taxon>
        <taxon>Agaricomycotina</taxon>
        <taxon>Agaricomycetes</taxon>
        <taxon>Auriculariales</taxon>
        <taxon>Exidiaceae</taxon>
        <taxon>Exidia</taxon>
    </lineage>
</organism>
<dbReference type="PROSITE" id="PS50181">
    <property type="entry name" value="FBOX"/>
    <property type="match status" value="1"/>
</dbReference>
<accession>A0A165NJ97</accession>
<dbReference type="PANTHER" id="PTHR38926:SF5">
    <property type="entry name" value="F-BOX AND LEUCINE-RICH REPEAT PROTEIN 6"/>
    <property type="match status" value="1"/>
</dbReference>
<dbReference type="InterPro" id="IPR036047">
    <property type="entry name" value="F-box-like_dom_sf"/>
</dbReference>
<dbReference type="SUPFAM" id="SSF81383">
    <property type="entry name" value="F-box domain"/>
    <property type="match status" value="1"/>
</dbReference>
<proteinExistence type="predicted"/>
<dbReference type="SUPFAM" id="SSF52047">
    <property type="entry name" value="RNI-like"/>
    <property type="match status" value="1"/>
</dbReference>
<dbReference type="CDD" id="cd09917">
    <property type="entry name" value="F-box_SF"/>
    <property type="match status" value="1"/>
</dbReference>
<dbReference type="Proteomes" id="UP000077266">
    <property type="component" value="Unassembled WGS sequence"/>
</dbReference>